<sequence length="71" mass="7693">MKPILLPDLNLTELHTAKPNSPESAGYSSYSAKPIKQTIKPAVHVGLIINHSPDAGINVERIEVHVILISD</sequence>
<organism evidence="1 2">
    <name type="scientific">Alkanindiges illinoisensis</name>
    <dbReference type="NCBI Taxonomy" id="197183"/>
    <lineage>
        <taxon>Bacteria</taxon>
        <taxon>Pseudomonadati</taxon>
        <taxon>Pseudomonadota</taxon>
        <taxon>Gammaproteobacteria</taxon>
        <taxon>Moraxellales</taxon>
        <taxon>Moraxellaceae</taxon>
        <taxon>Alkanindiges</taxon>
    </lineage>
</organism>
<dbReference type="EMBL" id="SNTY01000048">
    <property type="protein sequence ID" value="TEU24918.1"/>
    <property type="molecule type" value="Genomic_DNA"/>
</dbReference>
<protein>
    <submittedName>
        <fullName evidence="1">Uncharacterized protein</fullName>
    </submittedName>
</protein>
<dbReference type="RefSeq" id="WP_134245002.1">
    <property type="nucleotide sequence ID" value="NZ_SNTY01000048.1"/>
</dbReference>
<keyword evidence="2" id="KW-1185">Reference proteome</keyword>
<proteinExistence type="predicted"/>
<dbReference type="Proteomes" id="UP000297834">
    <property type="component" value="Unassembled WGS sequence"/>
</dbReference>
<evidence type="ECO:0000313" key="1">
    <source>
        <dbReference type="EMBL" id="TEU24918.1"/>
    </source>
</evidence>
<reference evidence="1 2" key="1">
    <citation type="submission" date="2019-03" db="EMBL/GenBank/DDBJ databases">
        <title>Alkanindiges illinoisensis: a potential pathogenic isolated from ascites of a gastric cancer patient with abdominal metastasis.</title>
        <authorList>
            <person name="Hu X."/>
            <person name="Yang B."/>
            <person name="Yan X."/>
            <person name="Lin L."/>
            <person name="Zhao H."/>
            <person name="Zhou F."/>
            <person name="Su B."/>
            <person name="Chen J."/>
            <person name="Rui Y."/>
            <person name="Wang Q."/>
            <person name="Zheng L."/>
        </authorList>
    </citation>
    <scope>NUCLEOTIDE SEQUENCE [LARGE SCALE GENOMIC DNA]</scope>
    <source>
        <strain evidence="1 2">NFYY 23406</strain>
    </source>
</reference>
<name>A0A4Y7XAA2_9GAMM</name>
<accession>A0A4Y7XAA2</accession>
<dbReference type="AlphaFoldDB" id="A0A4Y7XAA2"/>
<evidence type="ECO:0000313" key="2">
    <source>
        <dbReference type="Proteomes" id="UP000297834"/>
    </source>
</evidence>
<comment type="caution">
    <text evidence="1">The sequence shown here is derived from an EMBL/GenBank/DDBJ whole genome shotgun (WGS) entry which is preliminary data.</text>
</comment>
<gene>
    <name evidence="1" type="ORF">E2B99_11035</name>
</gene>